<evidence type="ECO:0000256" key="2">
    <source>
        <dbReference type="ARBA" id="ARBA00005979"/>
    </source>
</evidence>
<dbReference type="PANTHER" id="PTHR22893:SF96">
    <property type="entry name" value="12-OXOPHYTODIENOATE REDUCTASE 10-RELATED"/>
    <property type="match status" value="1"/>
</dbReference>
<dbReference type="GO" id="GO:0031408">
    <property type="term" value="P:oxylipin biosynthetic process"/>
    <property type="evidence" value="ECO:0007669"/>
    <property type="project" value="UniProtKB-KW"/>
</dbReference>
<dbReference type="Pfam" id="PF00724">
    <property type="entry name" value="Oxidored_FMN"/>
    <property type="match status" value="1"/>
</dbReference>
<dbReference type="InterPro" id="IPR045247">
    <property type="entry name" value="Oye-like"/>
</dbReference>
<evidence type="ECO:0000256" key="3">
    <source>
        <dbReference type="ARBA" id="ARBA00022516"/>
    </source>
</evidence>
<dbReference type="EMBL" id="CP144745">
    <property type="protein sequence ID" value="WVZ50693.1"/>
    <property type="molecule type" value="Genomic_DNA"/>
</dbReference>
<evidence type="ECO:0000256" key="4">
    <source>
        <dbReference type="ARBA" id="ARBA00022630"/>
    </source>
</evidence>
<dbReference type="GO" id="GO:0016491">
    <property type="term" value="F:oxidoreductase activity"/>
    <property type="evidence" value="ECO:0007669"/>
    <property type="project" value="InterPro"/>
</dbReference>
<evidence type="ECO:0000313" key="13">
    <source>
        <dbReference type="Proteomes" id="UP001341281"/>
    </source>
</evidence>
<keyword evidence="8" id="KW-0521">NADP</keyword>
<dbReference type="SUPFAM" id="SSF51395">
    <property type="entry name" value="FMN-linked oxidoreductases"/>
    <property type="match status" value="1"/>
</dbReference>
<dbReference type="PANTHER" id="PTHR22893">
    <property type="entry name" value="NADH OXIDOREDUCTASE-RELATED"/>
    <property type="match status" value="1"/>
</dbReference>
<proteinExistence type="inferred from homology"/>
<dbReference type="AlphaFoldDB" id="A0AAQ3SD69"/>
<sequence>MAIEGNASEAMEATPLLTPYKMGKFNLAHRVVLAPVTRCRSYENLAQPHNTLYYEQGAAPGVLLIAEATVVAETARTGYPCVPGMWSQEQVEAWKPVVDAVHAKGAVFFCQLWHTGSLMSPPITGGHSSSHLPTVSLSPYSLDLEPRTLELLRYSHMISRLHVCVAGFEAPPRLEMQEIHQMVNDFRVAARNAIRAGFDGVEIHAANGFLINQFWWFLDIGRVDSQPLHPGRFTNEGVSDDGGTNLDTRCCRLATDVIEAVADEVGVHRVGVRLSPFATAGNNVDCANADAGQANTLHLIDFMDKLGVLYCHVVEPRTRMCVDGEDGGKLVIPHRLSPFRKAFRGTFIVNGGYDREEGDRVVGEGYADLVSYGRLFIANPDLPERFRKKAGLNKYDRSTFYTSDPVVGYTNYPFLCRETQVAAQ</sequence>
<keyword evidence="9" id="KW-0443">Lipid metabolism</keyword>
<reference evidence="12 13" key="1">
    <citation type="submission" date="2024-02" db="EMBL/GenBank/DDBJ databases">
        <title>High-quality chromosome-scale genome assembly of Pensacola bahiagrass (Paspalum notatum Flugge var. saurae).</title>
        <authorList>
            <person name="Vega J.M."/>
            <person name="Podio M."/>
            <person name="Orjuela J."/>
            <person name="Siena L.A."/>
            <person name="Pessino S.C."/>
            <person name="Combes M.C."/>
            <person name="Mariac C."/>
            <person name="Albertini E."/>
            <person name="Pupilli F."/>
            <person name="Ortiz J.P.A."/>
            <person name="Leblanc O."/>
        </authorList>
    </citation>
    <scope>NUCLEOTIDE SEQUENCE [LARGE SCALE GENOMIC DNA]</scope>
    <source>
        <strain evidence="12">R1</strain>
        <tissue evidence="12">Leaf</tissue>
    </source>
</reference>
<dbReference type="GO" id="GO:0010181">
    <property type="term" value="F:FMN binding"/>
    <property type="evidence" value="ECO:0007669"/>
    <property type="project" value="InterPro"/>
</dbReference>
<name>A0AAQ3SD69_PASNO</name>
<comment type="cofactor">
    <cofactor evidence="1">
        <name>FMN</name>
        <dbReference type="ChEBI" id="CHEBI:58210"/>
    </cofactor>
</comment>
<keyword evidence="7" id="KW-0276">Fatty acid metabolism</keyword>
<evidence type="ECO:0000256" key="8">
    <source>
        <dbReference type="ARBA" id="ARBA00022857"/>
    </source>
</evidence>
<feature type="domain" description="NADH:flavin oxidoreductase/NADH oxidase N-terminal" evidence="11">
    <location>
        <begin position="16"/>
        <end position="389"/>
    </location>
</feature>
<keyword evidence="6" id="KW-0925">Oxylipin biosynthesis</keyword>
<evidence type="ECO:0000256" key="7">
    <source>
        <dbReference type="ARBA" id="ARBA00022832"/>
    </source>
</evidence>
<dbReference type="Proteomes" id="UP001341281">
    <property type="component" value="Chromosome 01"/>
</dbReference>
<evidence type="ECO:0000256" key="5">
    <source>
        <dbReference type="ARBA" id="ARBA00022643"/>
    </source>
</evidence>
<evidence type="ECO:0000256" key="6">
    <source>
        <dbReference type="ARBA" id="ARBA00022767"/>
    </source>
</evidence>
<accession>A0AAQ3SD69</accession>
<evidence type="ECO:0000256" key="1">
    <source>
        <dbReference type="ARBA" id="ARBA00001917"/>
    </source>
</evidence>
<gene>
    <name evidence="12" type="ORF">U9M48_001925</name>
</gene>
<keyword evidence="13" id="KW-1185">Reference proteome</keyword>
<dbReference type="GO" id="GO:0006633">
    <property type="term" value="P:fatty acid biosynthetic process"/>
    <property type="evidence" value="ECO:0007669"/>
    <property type="project" value="UniProtKB-KW"/>
</dbReference>
<evidence type="ECO:0000256" key="10">
    <source>
        <dbReference type="ARBA" id="ARBA00023160"/>
    </source>
</evidence>
<keyword evidence="4" id="KW-0285">Flavoprotein</keyword>
<evidence type="ECO:0000259" key="11">
    <source>
        <dbReference type="Pfam" id="PF00724"/>
    </source>
</evidence>
<dbReference type="InterPro" id="IPR001155">
    <property type="entry name" value="OxRdtase_FMN_N"/>
</dbReference>
<evidence type="ECO:0000313" key="12">
    <source>
        <dbReference type="EMBL" id="WVZ50693.1"/>
    </source>
</evidence>
<organism evidence="12 13">
    <name type="scientific">Paspalum notatum var. saurae</name>
    <dbReference type="NCBI Taxonomy" id="547442"/>
    <lineage>
        <taxon>Eukaryota</taxon>
        <taxon>Viridiplantae</taxon>
        <taxon>Streptophyta</taxon>
        <taxon>Embryophyta</taxon>
        <taxon>Tracheophyta</taxon>
        <taxon>Spermatophyta</taxon>
        <taxon>Magnoliopsida</taxon>
        <taxon>Liliopsida</taxon>
        <taxon>Poales</taxon>
        <taxon>Poaceae</taxon>
        <taxon>PACMAD clade</taxon>
        <taxon>Panicoideae</taxon>
        <taxon>Andropogonodae</taxon>
        <taxon>Paspaleae</taxon>
        <taxon>Paspalinae</taxon>
        <taxon>Paspalum</taxon>
    </lineage>
</organism>
<evidence type="ECO:0000256" key="9">
    <source>
        <dbReference type="ARBA" id="ARBA00023098"/>
    </source>
</evidence>
<protein>
    <recommendedName>
        <fullName evidence="11">NADH:flavin oxidoreductase/NADH oxidase N-terminal domain-containing protein</fullName>
    </recommendedName>
</protein>
<keyword evidence="10" id="KW-0275">Fatty acid biosynthesis</keyword>
<dbReference type="InterPro" id="IPR013785">
    <property type="entry name" value="Aldolase_TIM"/>
</dbReference>
<comment type="similarity">
    <text evidence="2">Belongs to the NADH:flavin oxidoreductase/NADH oxidase family.</text>
</comment>
<dbReference type="Gene3D" id="3.20.20.70">
    <property type="entry name" value="Aldolase class I"/>
    <property type="match status" value="2"/>
</dbReference>
<keyword evidence="5" id="KW-0288">FMN</keyword>
<keyword evidence="3" id="KW-0444">Lipid biosynthesis</keyword>